<feature type="region of interest" description="Disordered" evidence="1">
    <location>
        <begin position="169"/>
        <end position="191"/>
    </location>
</feature>
<organism evidence="2">
    <name type="scientific">marine sediment metagenome</name>
    <dbReference type="NCBI Taxonomy" id="412755"/>
    <lineage>
        <taxon>unclassified sequences</taxon>
        <taxon>metagenomes</taxon>
        <taxon>ecological metagenomes</taxon>
    </lineage>
</organism>
<evidence type="ECO:0000256" key="1">
    <source>
        <dbReference type="SAM" id="MobiDB-lite"/>
    </source>
</evidence>
<dbReference type="EMBL" id="LAZR01014314">
    <property type="protein sequence ID" value="KKM18046.1"/>
    <property type="molecule type" value="Genomic_DNA"/>
</dbReference>
<proteinExistence type="predicted"/>
<comment type="caution">
    <text evidence="2">The sequence shown here is derived from an EMBL/GenBank/DDBJ whole genome shotgun (WGS) entry which is preliminary data.</text>
</comment>
<name>A0A0F9HRP1_9ZZZZ</name>
<sequence>MPVDPFFQTPFSKILAEEVAASGRGVLGPEQLLDNPSKGRIGKITSALRGPASTLGKKTLGALTSPIGVGLIAGGVGASQIEGELQGLVDRLNDSVGIKEFIDEGITPITLGELMSTAFSEEGPVIPERFRLTDDARREQAGRELPFDAGTLTRRDLKLRNAGFDERRARVGTGMPGDPLQTFTGRSRGGQDPGLSMDQFNAQRLSAIEELTASLAGTGELANLILDLNKERREALSELEKARPTMEDRPGSNRLLALLQGAASGAAGINNSEDVGRLLAAAGAGGLGGLFREDQFARSEDQDFQQRIAEFEVQRAKMLGDMADSAAKNQIALASIESDEAQKKLEISADLLGKVKITLDENTGMLVIFDPVTGNVRSVPYVSFERLKAVNEMQAALKGKSTPIDVANNMAELTKVNPETSAIQAAAFGSTQVENDLYWEMYAIAKSKVDEDIWTQNEILAEKGETQAKDAIADAVMKEFIILYSQPEFQDYMREFNQNFYSNNSGVDRLNTLGAIASDQRTNPQR</sequence>
<evidence type="ECO:0000313" key="2">
    <source>
        <dbReference type="EMBL" id="KKM18046.1"/>
    </source>
</evidence>
<gene>
    <name evidence="2" type="ORF">LCGC14_1669640</name>
</gene>
<protein>
    <submittedName>
        <fullName evidence="2">Uncharacterized protein</fullName>
    </submittedName>
</protein>
<dbReference type="AlphaFoldDB" id="A0A0F9HRP1"/>
<reference evidence="2" key="1">
    <citation type="journal article" date="2015" name="Nature">
        <title>Complex archaea that bridge the gap between prokaryotes and eukaryotes.</title>
        <authorList>
            <person name="Spang A."/>
            <person name="Saw J.H."/>
            <person name="Jorgensen S.L."/>
            <person name="Zaremba-Niedzwiedzka K."/>
            <person name="Martijn J."/>
            <person name="Lind A.E."/>
            <person name="van Eijk R."/>
            <person name="Schleper C."/>
            <person name="Guy L."/>
            <person name="Ettema T.J."/>
        </authorList>
    </citation>
    <scope>NUCLEOTIDE SEQUENCE</scope>
</reference>
<accession>A0A0F9HRP1</accession>